<feature type="domain" description="PASTA" evidence="2">
    <location>
        <begin position="183"/>
        <end position="250"/>
    </location>
</feature>
<evidence type="ECO:0000313" key="3">
    <source>
        <dbReference type="EMBL" id="EON79438.1"/>
    </source>
</evidence>
<dbReference type="SUPFAM" id="SSF54184">
    <property type="entry name" value="Penicillin-binding protein 2x (pbp-2x), c-terminal domain"/>
    <property type="match status" value="1"/>
</dbReference>
<dbReference type="EC" id="2.7.11.1" evidence="3"/>
<protein>
    <submittedName>
        <fullName evidence="3">Putative serine/threonine-protein kinase Sps1</fullName>
        <ecNumber evidence="3">2.7.11.1</ecNumber>
    </submittedName>
</protein>
<dbReference type="Proteomes" id="UP000013909">
    <property type="component" value="Unassembled WGS sequence"/>
</dbReference>
<accession>R7ZZG1</accession>
<dbReference type="CDD" id="cd06577">
    <property type="entry name" value="PASTA_pknB"/>
    <property type="match status" value="3"/>
</dbReference>
<keyword evidence="1" id="KW-1133">Transmembrane helix</keyword>
<gene>
    <name evidence="3" type="ORF">ADIS_0005</name>
</gene>
<dbReference type="GO" id="GO:0004674">
    <property type="term" value="F:protein serine/threonine kinase activity"/>
    <property type="evidence" value="ECO:0007669"/>
    <property type="project" value="UniProtKB-EC"/>
</dbReference>
<keyword evidence="3" id="KW-0418">Kinase</keyword>
<feature type="domain" description="PASTA" evidence="2">
    <location>
        <begin position="110"/>
        <end position="180"/>
    </location>
</feature>
<evidence type="ECO:0000313" key="4">
    <source>
        <dbReference type="Proteomes" id="UP000013909"/>
    </source>
</evidence>
<feature type="transmembrane region" description="Helical" evidence="1">
    <location>
        <begin position="12"/>
        <end position="34"/>
    </location>
</feature>
<evidence type="ECO:0000256" key="1">
    <source>
        <dbReference type="SAM" id="Phobius"/>
    </source>
</evidence>
<dbReference type="AlphaFoldDB" id="R7ZZG1"/>
<comment type="caution">
    <text evidence="3">The sequence shown here is derived from an EMBL/GenBank/DDBJ whole genome shotgun (WGS) entry which is preliminary data.</text>
</comment>
<organism evidence="3 4">
    <name type="scientific">Lunatimonas lonarensis</name>
    <dbReference type="NCBI Taxonomy" id="1232681"/>
    <lineage>
        <taxon>Bacteria</taxon>
        <taxon>Pseudomonadati</taxon>
        <taxon>Bacteroidota</taxon>
        <taxon>Cytophagia</taxon>
        <taxon>Cytophagales</taxon>
        <taxon>Cyclobacteriaceae</taxon>
    </lineage>
</organism>
<sequence>MEGIGKGLKKLGIHVGMMLGILMILLFLFFNIYLPNYTNHGETVTVPDLEGIHYSELTGFLSSRDLRYEITLDSGFVADAKPLSVLKQNPKPGAKVKHDRKIYVTLNAENPPLIKMPSLVNTPLKNAQEILANYGLVRGEIIYVPDIGMNVVLEQKYRGRDIREGFEIPKGSQIDLVVGDGYGNQSLDMPNLIGMDDIEAEFLIVGSGLRLGRINYVKTDTVPKGTVIRQLPPDGVVAKTGELVDIWVSILDDSINF</sequence>
<proteinExistence type="predicted"/>
<keyword evidence="3" id="KW-0808">Transferase</keyword>
<keyword evidence="1" id="KW-0812">Transmembrane</keyword>
<evidence type="ECO:0000259" key="2">
    <source>
        <dbReference type="PROSITE" id="PS51178"/>
    </source>
</evidence>
<dbReference type="Pfam" id="PF03793">
    <property type="entry name" value="PASTA"/>
    <property type="match status" value="2"/>
</dbReference>
<reference evidence="3 4" key="1">
    <citation type="submission" date="2013-02" db="EMBL/GenBank/DDBJ databases">
        <title>A novel strain isolated from Lonar lake, Maharashtra, India.</title>
        <authorList>
            <person name="Singh A."/>
        </authorList>
    </citation>
    <scope>NUCLEOTIDE SEQUENCE [LARGE SCALE GENOMIC DNA]</scope>
    <source>
        <strain evidence="3 4">AK24</strain>
    </source>
</reference>
<dbReference type="EMBL" id="AQHR01000001">
    <property type="protein sequence ID" value="EON79438.1"/>
    <property type="molecule type" value="Genomic_DNA"/>
</dbReference>
<dbReference type="PROSITE" id="PS51178">
    <property type="entry name" value="PASTA"/>
    <property type="match status" value="3"/>
</dbReference>
<dbReference type="RefSeq" id="WP_010852160.1">
    <property type="nucleotide sequence ID" value="NZ_AQHR01000001.1"/>
</dbReference>
<dbReference type="InterPro" id="IPR005543">
    <property type="entry name" value="PASTA_dom"/>
</dbReference>
<keyword evidence="1" id="KW-0472">Membrane</keyword>
<dbReference type="STRING" id="1232681.ADIS_0005"/>
<dbReference type="Gene3D" id="3.30.10.20">
    <property type="match status" value="3"/>
</dbReference>
<feature type="domain" description="PASTA" evidence="2">
    <location>
        <begin position="41"/>
        <end position="108"/>
    </location>
</feature>
<dbReference type="SMART" id="SM00740">
    <property type="entry name" value="PASTA"/>
    <property type="match status" value="3"/>
</dbReference>
<dbReference type="OrthoDB" id="9803895at2"/>
<name>R7ZZG1_9BACT</name>
<keyword evidence="4" id="KW-1185">Reference proteome</keyword>